<evidence type="ECO:0000313" key="3">
    <source>
        <dbReference type="Proteomes" id="UP000191448"/>
    </source>
</evidence>
<sequence>MNENSNSNEVIAHNKMSAKSKIIVLLIIIALLVIAMFTHNPPIL</sequence>
<dbReference type="RefSeq" id="WP_002597768.1">
    <property type="nucleotide sequence ID" value="NZ_LTAY01000057.1"/>
</dbReference>
<dbReference type="Proteomes" id="UP000191448">
    <property type="component" value="Unassembled WGS sequence"/>
</dbReference>
<accession>A0A1V4STH7</accession>
<dbReference type="EMBL" id="LTAY01000057">
    <property type="protein sequence ID" value="OPX47154.1"/>
    <property type="molecule type" value="Genomic_DNA"/>
</dbReference>
<proteinExistence type="predicted"/>
<gene>
    <name evidence="2" type="ORF">CLTHE_21620</name>
</gene>
<keyword evidence="1" id="KW-1133">Transmembrane helix</keyword>
<name>A0A1V4STH7_9CLOT</name>
<evidence type="ECO:0000313" key="2">
    <source>
        <dbReference type="EMBL" id="OPX47154.1"/>
    </source>
</evidence>
<dbReference type="AlphaFoldDB" id="A0A1V4STH7"/>
<keyword evidence="1" id="KW-0812">Transmembrane</keyword>
<protein>
    <submittedName>
        <fullName evidence="2">Uncharacterized protein</fullName>
    </submittedName>
</protein>
<organism evidence="2 3">
    <name type="scientific">Clostridium thermobutyricum DSM 4928</name>
    <dbReference type="NCBI Taxonomy" id="1121339"/>
    <lineage>
        <taxon>Bacteria</taxon>
        <taxon>Bacillati</taxon>
        <taxon>Bacillota</taxon>
        <taxon>Clostridia</taxon>
        <taxon>Eubacteriales</taxon>
        <taxon>Clostridiaceae</taxon>
        <taxon>Clostridium</taxon>
    </lineage>
</organism>
<evidence type="ECO:0000256" key="1">
    <source>
        <dbReference type="SAM" id="Phobius"/>
    </source>
</evidence>
<keyword evidence="1" id="KW-0472">Membrane</keyword>
<comment type="caution">
    <text evidence="2">The sequence shown here is derived from an EMBL/GenBank/DDBJ whole genome shotgun (WGS) entry which is preliminary data.</text>
</comment>
<feature type="transmembrane region" description="Helical" evidence="1">
    <location>
        <begin position="22"/>
        <end position="39"/>
    </location>
</feature>
<reference evidence="2 3" key="1">
    <citation type="submission" date="2016-02" db="EMBL/GenBank/DDBJ databases">
        <title>Genome sequence of Clostridium thermobutyricum DSM 4928.</title>
        <authorList>
            <person name="Poehlein A."/>
            <person name="Daniel R."/>
        </authorList>
    </citation>
    <scope>NUCLEOTIDE SEQUENCE [LARGE SCALE GENOMIC DNA]</scope>
    <source>
        <strain evidence="2 3">DSM 4928</strain>
    </source>
</reference>